<comment type="subcellular location">
    <subcellularLocation>
        <location evidence="1">Cell membrane</location>
        <topology evidence="1">Multi-pass membrane protein</topology>
    </subcellularLocation>
</comment>
<dbReference type="KEGG" id="saci:Sinac_5142"/>
<reference evidence="5 6" key="1">
    <citation type="submission" date="2012-02" db="EMBL/GenBank/DDBJ databases">
        <title>Complete sequence of chromosome of Singulisphaera acidiphila DSM 18658.</title>
        <authorList>
            <consortium name="US DOE Joint Genome Institute (JGI-PGF)"/>
            <person name="Lucas S."/>
            <person name="Copeland A."/>
            <person name="Lapidus A."/>
            <person name="Glavina del Rio T."/>
            <person name="Dalin E."/>
            <person name="Tice H."/>
            <person name="Bruce D."/>
            <person name="Goodwin L."/>
            <person name="Pitluck S."/>
            <person name="Peters L."/>
            <person name="Ovchinnikova G."/>
            <person name="Chertkov O."/>
            <person name="Kyrpides N."/>
            <person name="Mavromatis K."/>
            <person name="Ivanova N."/>
            <person name="Brettin T."/>
            <person name="Detter J.C."/>
            <person name="Han C."/>
            <person name="Larimer F."/>
            <person name="Land M."/>
            <person name="Hauser L."/>
            <person name="Markowitz V."/>
            <person name="Cheng J.-F."/>
            <person name="Hugenholtz P."/>
            <person name="Woyke T."/>
            <person name="Wu D."/>
            <person name="Tindall B."/>
            <person name="Pomrenke H."/>
            <person name="Brambilla E."/>
            <person name="Klenk H.-P."/>
            <person name="Eisen J.A."/>
        </authorList>
    </citation>
    <scope>NUCLEOTIDE SEQUENCE [LARGE SCALE GENOMIC DNA]</scope>
    <source>
        <strain evidence="6">ATCC BAA-1392 / DSM 18658 / VKM B-2454 / MOB10</strain>
    </source>
</reference>
<keyword evidence="2" id="KW-0812">Transmembrane</keyword>
<dbReference type="OrthoDB" id="9785285at2"/>
<dbReference type="InterPro" id="IPR013099">
    <property type="entry name" value="K_chnl_dom"/>
</dbReference>
<gene>
    <name evidence="5" type="ordered locus">Sinac_5142</name>
</gene>
<sequence length="348" mass="37881">MAISKPATREIPTFWQRGSVRRMFQGIVGVLLVMIFGVIGYVANGWTLFDAVYMVVITMSTVGYGEVHPVITTAARVHTMIIIALGSVAVAYMLAGFVQFLAEGEIRTLLGYQRMRRQIEQLCGHTIVAGFGRVGMLVADDLVAAGLSLVVIEPSDERIADIERHGLLYVQGDATEEQVLAEAGLLRAKTLVTALPSDAETVFITLTARQMAPNVVIVARAEQPTTLKKLRQAGADHVVLPSAIGARRIVSLLTNPSVVEFAELVTQNSHLAIEMDDLPIKAGSTLHRMTLRDADIGRRTGVIVIAIKRADGRVEFPPTGDEPFGVDDKIVILGRRENLVQFREQFGS</sequence>
<proteinExistence type="predicted"/>
<dbReference type="SUPFAM" id="SSF116726">
    <property type="entry name" value="TrkA C-terminal domain-like"/>
    <property type="match status" value="1"/>
</dbReference>
<dbReference type="RefSeq" id="WP_015248398.1">
    <property type="nucleotide sequence ID" value="NC_019892.1"/>
</dbReference>
<evidence type="ECO:0000256" key="2">
    <source>
        <dbReference type="SAM" id="Phobius"/>
    </source>
</evidence>
<dbReference type="InterPro" id="IPR036291">
    <property type="entry name" value="NAD(P)-bd_dom_sf"/>
</dbReference>
<keyword evidence="2" id="KW-0472">Membrane</keyword>
<feature type="transmembrane region" description="Helical" evidence="2">
    <location>
        <begin position="79"/>
        <end position="102"/>
    </location>
</feature>
<dbReference type="Gene3D" id="3.30.70.1450">
    <property type="entry name" value="Regulator of K+ conductance, C-terminal domain"/>
    <property type="match status" value="1"/>
</dbReference>
<feature type="domain" description="RCK N-terminal" evidence="3">
    <location>
        <begin position="123"/>
        <end position="239"/>
    </location>
</feature>
<dbReference type="GO" id="GO:0005886">
    <property type="term" value="C:plasma membrane"/>
    <property type="evidence" value="ECO:0007669"/>
    <property type="project" value="UniProtKB-SubCell"/>
</dbReference>
<dbReference type="Pfam" id="PF02080">
    <property type="entry name" value="TrkA_C"/>
    <property type="match status" value="1"/>
</dbReference>
<dbReference type="PANTHER" id="PTHR43833">
    <property type="entry name" value="POTASSIUM CHANNEL PROTEIN 2-RELATED-RELATED"/>
    <property type="match status" value="1"/>
</dbReference>
<dbReference type="InterPro" id="IPR006037">
    <property type="entry name" value="RCK_C"/>
</dbReference>
<feature type="transmembrane region" description="Helical" evidence="2">
    <location>
        <begin position="48"/>
        <end position="67"/>
    </location>
</feature>
<dbReference type="SUPFAM" id="SSF51735">
    <property type="entry name" value="NAD(P)-binding Rossmann-fold domains"/>
    <property type="match status" value="1"/>
</dbReference>
<dbReference type="HOGENOM" id="CLU_050982_0_1_0"/>
<dbReference type="Gene3D" id="3.40.50.720">
    <property type="entry name" value="NAD(P)-binding Rossmann-like Domain"/>
    <property type="match status" value="1"/>
</dbReference>
<dbReference type="Pfam" id="PF02254">
    <property type="entry name" value="TrkA_N"/>
    <property type="match status" value="1"/>
</dbReference>
<evidence type="ECO:0000256" key="1">
    <source>
        <dbReference type="ARBA" id="ARBA00004651"/>
    </source>
</evidence>
<dbReference type="AlphaFoldDB" id="L0DIT3"/>
<dbReference type="GO" id="GO:0006813">
    <property type="term" value="P:potassium ion transport"/>
    <property type="evidence" value="ECO:0007669"/>
    <property type="project" value="InterPro"/>
</dbReference>
<name>L0DIT3_SINAD</name>
<dbReference type="Gene3D" id="1.10.287.70">
    <property type="match status" value="1"/>
</dbReference>
<dbReference type="GO" id="GO:0008324">
    <property type="term" value="F:monoatomic cation transmembrane transporter activity"/>
    <property type="evidence" value="ECO:0007669"/>
    <property type="project" value="InterPro"/>
</dbReference>
<dbReference type="InterPro" id="IPR050721">
    <property type="entry name" value="Trk_Ktr_HKT_K-transport"/>
</dbReference>
<evidence type="ECO:0000313" key="6">
    <source>
        <dbReference type="Proteomes" id="UP000010798"/>
    </source>
</evidence>
<feature type="domain" description="RCK C-terminal" evidence="4">
    <location>
        <begin position="262"/>
        <end position="348"/>
    </location>
</feature>
<organism evidence="5 6">
    <name type="scientific">Singulisphaera acidiphila (strain ATCC BAA-1392 / DSM 18658 / VKM B-2454 / MOB10)</name>
    <dbReference type="NCBI Taxonomy" id="886293"/>
    <lineage>
        <taxon>Bacteria</taxon>
        <taxon>Pseudomonadati</taxon>
        <taxon>Planctomycetota</taxon>
        <taxon>Planctomycetia</taxon>
        <taxon>Isosphaerales</taxon>
        <taxon>Isosphaeraceae</taxon>
        <taxon>Singulisphaera</taxon>
    </lineage>
</organism>
<dbReference type="SUPFAM" id="SSF81324">
    <property type="entry name" value="Voltage-gated potassium channels"/>
    <property type="match status" value="1"/>
</dbReference>
<dbReference type="Proteomes" id="UP000010798">
    <property type="component" value="Chromosome"/>
</dbReference>
<evidence type="ECO:0000259" key="3">
    <source>
        <dbReference type="PROSITE" id="PS51201"/>
    </source>
</evidence>
<dbReference type="eggNOG" id="COG0490">
    <property type="taxonomic scope" value="Bacteria"/>
</dbReference>
<dbReference type="EMBL" id="CP003364">
    <property type="protein sequence ID" value="AGA29294.1"/>
    <property type="molecule type" value="Genomic_DNA"/>
</dbReference>
<dbReference type="STRING" id="886293.Sinac_5142"/>
<dbReference type="PROSITE" id="PS51201">
    <property type="entry name" value="RCK_N"/>
    <property type="match status" value="1"/>
</dbReference>
<accession>L0DIT3</accession>
<evidence type="ECO:0000259" key="4">
    <source>
        <dbReference type="PROSITE" id="PS51202"/>
    </source>
</evidence>
<dbReference type="InterPro" id="IPR036721">
    <property type="entry name" value="RCK_C_sf"/>
</dbReference>
<dbReference type="InterPro" id="IPR003148">
    <property type="entry name" value="RCK_N"/>
</dbReference>
<dbReference type="eggNOG" id="COG1226">
    <property type="taxonomic scope" value="Bacteria"/>
</dbReference>
<dbReference type="PROSITE" id="PS51202">
    <property type="entry name" value="RCK_C"/>
    <property type="match status" value="1"/>
</dbReference>
<dbReference type="PANTHER" id="PTHR43833:SF9">
    <property type="entry name" value="POTASSIUM CHANNEL PROTEIN YUGO-RELATED"/>
    <property type="match status" value="1"/>
</dbReference>
<dbReference type="Pfam" id="PF07885">
    <property type="entry name" value="Ion_trans_2"/>
    <property type="match status" value="1"/>
</dbReference>
<keyword evidence="6" id="KW-1185">Reference proteome</keyword>
<protein>
    <submittedName>
        <fullName evidence="5">K+ transport system, NAD-binding component</fullName>
    </submittedName>
</protein>
<evidence type="ECO:0000313" key="5">
    <source>
        <dbReference type="EMBL" id="AGA29294.1"/>
    </source>
</evidence>
<feature type="transmembrane region" description="Helical" evidence="2">
    <location>
        <begin position="23"/>
        <end position="42"/>
    </location>
</feature>
<keyword evidence="2" id="KW-1133">Transmembrane helix</keyword>